<feature type="transmembrane region" description="Helical" evidence="8">
    <location>
        <begin position="382"/>
        <end position="400"/>
    </location>
</feature>
<dbReference type="EMBL" id="BAAASZ010000003">
    <property type="protein sequence ID" value="GAA2422597.1"/>
    <property type="molecule type" value="Genomic_DNA"/>
</dbReference>
<evidence type="ECO:0000256" key="2">
    <source>
        <dbReference type="ARBA" id="ARBA00022475"/>
    </source>
</evidence>
<dbReference type="InterPro" id="IPR003838">
    <property type="entry name" value="ABC3_permease_C"/>
</dbReference>
<keyword evidence="4 8" id="KW-1133">Transmembrane helix</keyword>
<feature type="domain" description="ABC3 transporter permease C-terminal" evidence="10">
    <location>
        <begin position="965"/>
        <end position="1080"/>
    </location>
</feature>
<reference evidence="11 12" key="1">
    <citation type="journal article" date="2019" name="Int. J. Syst. Evol. Microbiol.">
        <title>The Global Catalogue of Microorganisms (GCM) 10K type strain sequencing project: providing services to taxonomists for standard genome sequencing and annotation.</title>
        <authorList>
            <consortium name="The Broad Institute Genomics Platform"/>
            <consortium name="The Broad Institute Genome Sequencing Center for Infectious Disease"/>
            <person name="Wu L."/>
            <person name="Ma J."/>
        </authorList>
    </citation>
    <scope>NUCLEOTIDE SEQUENCE [LARGE SCALE GENOMIC DNA]</scope>
    <source>
        <strain evidence="11 12">JCM 6305</strain>
    </source>
</reference>
<evidence type="ECO:0000256" key="3">
    <source>
        <dbReference type="ARBA" id="ARBA00022692"/>
    </source>
</evidence>
<name>A0ABN3J596_9ACTN</name>
<evidence type="ECO:0000313" key="11">
    <source>
        <dbReference type="EMBL" id="GAA2422597.1"/>
    </source>
</evidence>
<proteinExistence type="inferred from homology"/>
<evidence type="ECO:0000256" key="7">
    <source>
        <dbReference type="SAM" id="MobiDB-lite"/>
    </source>
</evidence>
<evidence type="ECO:0000256" key="1">
    <source>
        <dbReference type="ARBA" id="ARBA00004651"/>
    </source>
</evidence>
<evidence type="ECO:0000313" key="12">
    <source>
        <dbReference type="Proteomes" id="UP001501638"/>
    </source>
</evidence>
<evidence type="ECO:0000259" key="10">
    <source>
        <dbReference type="Pfam" id="PF02687"/>
    </source>
</evidence>
<feature type="transmembrane region" description="Helical" evidence="8">
    <location>
        <begin position="1056"/>
        <end position="1081"/>
    </location>
</feature>
<keyword evidence="12" id="KW-1185">Reference proteome</keyword>
<dbReference type="InterPro" id="IPR050250">
    <property type="entry name" value="Macrolide_Exporter_MacB"/>
</dbReference>
<dbReference type="Proteomes" id="UP001501638">
    <property type="component" value="Unassembled WGS sequence"/>
</dbReference>
<dbReference type="PANTHER" id="PTHR30572:SF4">
    <property type="entry name" value="ABC TRANSPORTER PERMEASE YTRF"/>
    <property type="match status" value="1"/>
</dbReference>
<evidence type="ECO:0000256" key="9">
    <source>
        <dbReference type="SAM" id="SignalP"/>
    </source>
</evidence>
<accession>A0ABN3J596</accession>
<feature type="transmembrane region" description="Helical" evidence="8">
    <location>
        <begin position="329"/>
        <end position="353"/>
    </location>
</feature>
<keyword evidence="3 8" id="KW-0812">Transmembrane</keyword>
<keyword evidence="9" id="KW-0732">Signal</keyword>
<gene>
    <name evidence="11" type="ORF">GCM10010405_01110</name>
</gene>
<feature type="transmembrane region" description="Helical" evidence="8">
    <location>
        <begin position="517"/>
        <end position="536"/>
    </location>
</feature>
<organism evidence="11 12">
    <name type="scientific">Streptomyces macrosporus</name>
    <dbReference type="NCBI Taxonomy" id="44032"/>
    <lineage>
        <taxon>Bacteria</taxon>
        <taxon>Bacillati</taxon>
        <taxon>Actinomycetota</taxon>
        <taxon>Actinomycetes</taxon>
        <taxon>Kitasatosporales</taxon>
        <taxon>Streptomycetaceae</taxon>
        <taxon>Streptomyces</taxon>
    </lineage>
</organism>
<feature type="transmembrane region" description="Helical" evidence="8">
    <location>
        <begin position="460"/>
        <end position="484"/>
    </location>
</feature>
<evidence type="ECO:0000256" key="8">
    <source>
        <dbReference type="SAM" id="Phobius"/>
    </source>
</evidence>
<evidence type="ECO:0000256" key="6">
    <source>
        <dbReference type="ARBA" id="ARBA00038076"/>
    </source>
</evidence>
<protein>
    <submittedName>
        <fullName evidence="11">ABC transporter permease</fullName>
    </submittedName>
</protein>
<sequence length="1094" mass="112618">MVAVALFTVTLTSCALTALSVYADAVADAGLRRVLQDRSSARALLEVEADVDAAGRARLDALVRDTARDAFDGLPVRVAAVTRSGPYRLPDGERSERRGADGADDPRLTLLAALDASRVTFTAGTRPGPAEAEGAVPVAVPEAAARALDLRPGDRATLADRRHGPPLRIRVTGVYRPVDRNAPYWRLDPLAGRGVRTVGFTTYGPMLVDPSVFDAERVAPAAMSWQARADFSTVTADRADRLRESVRRAVARLGDDPAGASAQVDTDLPDLLSETERSLLVSRSTVLVGAAQLAALAGCVTVLVAGALNERRAAENALLRARGGSRRRIVALAAGEALLLVLPATIVSVAAAVPLAELSAEHGALARAGVRVLGTVDGGTRAVAAAVALGSAAVLIAPALRRPGVHVRERAARTRRPALGAAVRAGADLGLLAVAAVAYGRLSRQAAGGGVLSGADGTLGVDPVLVVAPACCLLAGAVATARLLPLVVRAGRWTADRGRGLVLACVHWQVSRRTGRVAGPLLLGVLAVATAVFAAGQGASWDRSRQDRADYAVGADLRVAGGSTPRFGQGGVYDEVAGIASATPVARERVMPAGDGTATVLAMDTARAPDIVRLREDLTDRPLDRLLAPLRPDARQRSGLVLPDDARRVRLAVRLRADGDAGRDGTDGPRATLGAVVEDRYGVPHAFALDDLPADGEPHVVELDFADAAGPAGAPAGPLRLTRLTAEHTLPERPRDLRLTVTELRTVDGDGDTTAVDVPGNADWEARARVENPAFRHAPAQGYVAARAHAPAVDRGGNVFDVRYGSGAEPAPPLGRAPSRGVLTLYAAEPSRPHLTAVATDAFLRANGTEVGDTITVDLSGASLEVRVTGSVRGLPTTPLRGGDAEGGALLTDLGALEDALLAHSAEPVEPGEWWLAAEPGRARQVAETLRARPDETSVLVRDEHAREAAADPLGAGPRAALPAVALAAAVLAAAGFAVVTVGALRERADDIAVLRALGARRSRIVAALAVEQGLLAAAAVGLGALVGTVATHLVVPLITVTAEASPPEPDVRVAFPFWLAVALAVAVPAVPAAVSAAVAARSGRPAAPRKAEE</sequence>
<evidence type="ECO:0000256" key="4">
    <source>
        <dbReference type="ARBA" id="ARBA00022989"/>
    </source>
</evidence>
<comment type="subcellular location">
    <subcellularLocation>
        <location evidence="1">Cell membrane</location>
        <topology evidence="1">Multi-pass membrane protein</topology>
    </subcellularLocation>
</comment>
<keyword evidence="2" id="KW-1003">Cell membrane</keyword>
<feature type="compositionally biased region" description="Basic and acidic residues" evidence="7">
    <location>
        <begin position="90"/>
        <end position="104"/>
    </location>
</feature>
<evidence type="ECO:0000256" key="5">
    <source>
        <dbReference type="ARBA" id="ARBA00023136"/>
    </source>
</evidence>
<feature type="transmembrane region" description="Helical" evidence="8">
    <location>
        <begin position="960"/>
        <end position="985"/>
    </location>
</feature>
<feature type="signal peptide" evidence="9">
    <location>
        <begin position="1"/>
        <end position="23"/>
    </location>
</feature>
<comment type="caution">
    <text evidence="11">The sequence shown here is derived from an EMBL/GenBank/DDBJ whole genome shotgun (WGS) entry which is preliminary data.</text>
</comment>
<feature type="domain" description="ABC3 transporter permease C-terminal" evidence="10">
    <location>
        <begin position="290"/>
        <end position="359"/>
    </location>
</feature>
<feature type="transmembrane region" description="Helical" evidence="8">
    <location>
        <begin position="1006"/>
        <end position="1036"/>
    </location>
</feature>
<dbReference type="Pfam" id="PF02687">
    <property type="entry name" value="FtsX"/>
    <property type="match status" value="2"/>
</dbReference>
<comment type="similarity">
    <text evidence="6">Belongs to the ABC-4 integral membrane protein family.</text>
</comment>
<feature type="transmembrane region" description="Helical" evidence="8">
    <location>
        <begin position="286"/>
        <end position="308"/>
    </location>
</feature>
<keyword evidence="5 8" id="KW-0472">Membrane</keyword>
<feature type="chain" id="PRO_5046061142" evidence="9">
    <location>
        <begin position="24"/>
        <end position="1094"/>
    </location>
</feature>
<dbReference type="PANTHER" id="PTHR30572">
    <property type="entry name" value="MEMBRANE COMPONENT OF TRANSPORTER-RELATED"/>
    <property type="match status" value="1"/>
</dbReference>
<feature type="transmembrane region" description="Helical" evidence="8">
    <location>
        <begin position="421"/>
        <end position="440"/>
    </location>
</feature>
<feature type="region of interest" description="Disordered" evidence="7">
    <location>
        <begin position="85"/>
        <end position="104"/>
    </location>
</feature>